<dbReference type="GO" id="GO:0016740">
    <property type="term" value="F:transferase activity"/>
    <property type="evidence" value="ECO:0007669"/>
    <property type="project" value="InterPro"/>
</dbReference>
<dbReference type="EMBL" id="NKFA01000005">
    <property type="protein sequence ID" value="OXI47098.1"/>
    <property type="molecule type" value="Genomic_DNA"/>
</dbReference>
<dbReference type="Pfam" id="PF07931">
    <property type="entry name" value="CPT"/>
    <property type="match status" value="1"/>
</dbReference>
<feature type="binding site" evidence="2">
    <location>
        <begin position="23"/>
        <end position="30"/>
    </location>
    <ligand>
        <name>ATP</name>
        <dbReference type="ChEBI" id="CHEBI:30616"/>
    </ligand>
</feature>
<proteinExistence type="predicted"/>
<evidence type="ECO:0000313" key="3">
    <source>
        <dbReference type="EMBL" id="OXI47098.1"/>
    </source>
</evidence>
<comment type="caution">
    <text evidence="3">The sequence shown here is derived from an EMBL/GenBank/DDBJ whole genome shotgun (WGS) entry which is preliminary data.</text>
</comment>
<dbReference type="GO" id="GO:0005524">
    <property type="term" value="F:ATP binding"/>
    <property type="evidence" value="ECO:0007669"/>
    <property type="project" value="InterPro"/>
</dbReference>
<dbReference type="AlphaFoldDB" id="A0A228IXS4"/>
<dbReference type="Gene3D" id="3.40.50.300">
    <property type="entry name" value="P-loop containing nucleotide triphosphate hydrolases"/>
    <property type="match status" value="1"/>
</dbReference>
<evidence type="ECO:0000256" key="1">
    <source>
        <dbReference type="PIRSR" id="PIRSR007531-1"/>
    </source>
</evidence>
<dbReference type="OrthoDB" id="1493892at2"/>
<feature type="active site" evidence="1">
    <location>
        <position position="50"/>
    </location>
</feature>
<dbReference type="SUPFAM" id="SSF52540">
    <property type="entry name" value="P-loop containing nucleoside triphosphate hydrolases"/>
    <property type="match status" value="1"/>
</dbReference>
<dbReference type="InterPro" id="IPR012853">
    <property type="entry name" value="CPT"/>
</dbReference>
<dbReference type="InterPro" id="IPR027417">
    <property type="entry name" value="P-loop_NTPase"/>
</dbReference>
<gene>
    <name evidence="3" type="ORF">CFB84_12000</name>
</gene>
<evidence type="ECO:0008006" key="5">
    <source>
        <dbReference type="Google" id="ProtNLM"/>
    </source>
</evidence>
<protein>
    <recommendedName>
        <fullName evidence="5">Chloramphenicol phosphotransferase</fullName>
    </recommendedName>
</protein>
<evidence type="ECO:0000313" key="4">
    <source>
        <dbReference type="Proteomes" id="UP000214600"/>
    </source>
</evidence>
<reference evidence="3 4" key="2">
    <citation type="submission" date="2017-08" db="EMBL/GenBank/DDBJ databases">
        <title>WGS of novel Burkholderia cepaca complex species.</title>
        <authorList>
            <person name="Lipuma J."/>
            <person name="Spilker T."/>
        </authorList>
    </citation>
    <scope>NUCLEOTIDE SEQUENCE [LARGE SCALE GENOMIC DNA]</scope>
    <source>
        <strain evidence="3 4">AU17325</strain>
    </source>
</reference>
<reference evidence="4" key="1">
    <citation type="submission" date="2017-06" db="EMBL/GenBank/DDBJ databases">
        <authorList>
            <person name="LiPuma J."/>
            <person name="Spilker T."/>
        </authorList>
    </citation>
    <scope>NUCLEOTIDE SEQUENCE [LARGE SCALE GENOMIC DNA]</scope>
    <source>
        <strain evidence="4">AU17325</strain>
    </source>
</reference>
<dbReference type="Proteomes" id="UP000214600">
    <property type="component" value="Unassembled WGS sequence"/>
</dbReference>
<sequence length="204" mass="22498">MGNPMRTTEMPEPRLGAIVVLNGPSSAGKSTLSRFLCENLGEHHLHVELDVFRNMEPPNYWAVEKPLVQIRVAALCRAINATAATFSRHGQPVIVDHVLSTDAWRYMLEDLVGLPVFIVGVFCALDVLIDRERIRGDRQIGLAESQYDSIHAGRHYDHVVDTSSANEIDCGQAVLKWLQSGPVPAAFSQMHREFFGHSGDAAVG</sequence>
<accession>A0A228IXS4</accession>
<evidence type="ECO:0000256" key="2">
    <source>
        <dbReference type="PIRSR" id="PIRSR007531-2"/>
    </source>
</evidence>
<name>A0A228IXS4_9BURK</name>
<organism evidence="3 4">
    <name type="scientific">Burkholderia aenigmatica</name>
    <dbReference type="NCBI Taxonomy" id="2015348"/>
    <lineage>
        <taxon>Bacteria</taxon>
        <taxon>Pseudomonadati</taxon>
        <taxon>Pseudomonadota</taxon>
        <taxon>Betaproteobacteria</taxon>
        <taxon>Burkholderiales</taxon>
        <taxon>Burkholderiaceae</taxon>
        <taxon>Burkholderia</taxon>
        <taxon>Burkholderia cepacia complex</taxon>
    </lineage>
</organism>
<dbReference type="PIRSF" id="PIRSF007531">
    <property type="entry name" value="CPT"/>
    <property type="match status" value="1"/>
</dbReference>